<dbReference type="EnsemblMetazoa" id="XM_031932862">
    <property type="protein sequence ID" value="XP_031788722"/>
    <property type="gene ID" value="LOC103317579"/>
</dbReference>
<proteinExistence type="predicted"/>
<dbReference type="KEGG" id="nvi:103317579"/>
<reference evidence="1" key="1">
    <citation type="submission" date="2021-01" db="UniProtKB">
        <authorList>
            <consortium name="EnsemblMetazoa"/>
        </authorList>
    </citation>
    <scope>IDENTIFICATION</scope>
</reference>
<name>A0A7M7QKB7_NASVI</name>
<dbReference type="AlphaFoldDB" id="A0A7M7QKB7"/>
<protein>
    <submittedName>
        <fullName evidence="1">Uncharacterized protein</fullName>
    </submittedName>
</protein>
<evidence type="ECO:0000313" key="2">
    <source>
        <dbReference type="Proteomes" id="UP000002358"/>
    </source>
</evidence>
<keyword evidence="2" id="KW-1185">Reference proteome</keyword>
<dbReference type="RefSeq" id="XP_031788722.1">
    <property type="nucleotide sequence ID" value="XM_031932862.1"/>
</dbReference>
<evidence type="ECO:0000313" key="1">
    <source>
        <dbReference type="EnsemblMetazoa" id="XP_031788720"/>
    </source>
</evidence>
<dbReference type="RefSeq" id="XP_031788721.1">
    <property type="nucleotide sequence ID" value="XM_031932861.1"/>
</dbReference>
<dbReference type="RefSeq" id="XP_031788720.1">
    <property type="nucleotide sequence ID" value="XM_031932860.1"/>
</dbReference>
<dbReference type="GeneID" id="103317579"/>
<dbReference type="OrthoDB" id="7700376at2759"/>
<dbReference type="InParanoid" id="A0A7M7QKB7"/>
<accession>A0A7M7QKB7</accession>
<organism evidence="1 2">
    <name type="scientific">Nasonia vitripennis</name>
    <name type="common">Parasitic wasp</name>
    <dbReference type="NCBI Taxonomy" id="7425"/>
    <lineage>
        <taxon>Eukaryota</taxon>
        <taxon>Metazoa</taxon>
        <taxon>Ecdysozoa</taxon>
        <taxon>Arthropoda</taxon>
        <taxon>Hexapoda</taxon>
        <taxon>Insecta</taxon>
        <taxon>Pterygota</taxon>
        <taxon>Neoptera</taxon>
        <taxon>Endopterygota</taxon>
        <taxon>Hymenoptera</taxon>
        <taxon>Apocrita</taxon>
        <taxon>Proctotrupomorpha</taxon>
        <taxon>Chalcidoidea</taxon>
        <taxon>Pteromalidae</taxon>
        <taxon>Pteromalinae</taxon>
        <taxon>Nasonia</taxon>
    </lineage>
</organism>
<dbReference type="EnsemblMetazoa" id="XM_031932861">
    <property type="protein sequence ID" value="XP_031788721"/>
    <property type="gene ID" value="LOC103317579"/>
</dbReference>
<sequence length="349" mass="40355">MKMDLYNEILMATCQLYGNLRFSRNDVQFIIEFVQNFVENIYNPRLHKQLSENLYNAVSEEATDEIRKTFKKYKNVFGDFNTEDKRLRIYKQHGFLIDPIDVPIASSERSSVCGEKISIKNKYITITHIPLKYSLTQFLQIDRLFDALIEYKDFLMQDQTALTNFVQGQLWKKQLSEFDKDGVVLPLFGYHDDVETGNSMGSHSKINEVGAVYATIPCLPTNFASKLESIVMSDIFYSNDRKQYGNALICKSFIADLKKLREEGIEIQICNKKIKVYFITSLILGDNLGLNSMLGFTSSFTKTMWCRICYASPDKIHFMTNEDERLLRTVESYKNDVKKLCVSESGVNE</sequence>
<dbReference type="Proteomes" id="UP000002358">
    <property type="component" value="Unassembled WGS sequence"/>
</dbReference>
<dbReference type="EnsemblMetazoa" id="XM_031932860">
    <property type="protein sequence ID" value="XP_031788720"/>
    <property type="gene ID" value="LOC103317579"/>
</dbReference>